<dbReference type="InterPro" id="IPR027417">
    <property type="entry name" value="P-loop_NTPase"/>
</dbReference>
<reference evidence="1" key="2">
    <citation type="submission" date="2021-04" db="EMBL/GenBank/DDBJ databases">
        <authorList>
            <person name="Gilroy R."/>
        </authorList>
    </citation>
    <scope>NUCLEOTIDE SEQUENCE</scope>
    <source>
        <strain evidence="1">ChiBcec8-14828</strain>
    </source>
</reference>
<gene>
    <name evidence="1" type="ORF">H9943_03945</name>
</gene>
<dbReference type="AlphaFoldDB" id="A0A9D2S0E2"/>
<name>A0A9D2S0E2_9FIRM</name>
<organism evidence="1 2">
    <name type="scientific">Candidatus Ruthenibacterium avium</name>
    <dbReference type="NCBI Taxonomy" id="2838751"/>
    <lineage>
        <taxon>Bacteria</taxon>
        <taxon>Bacillati</taxon>
        <taxon>Bacillota</taxon>
        <taxon>Clostridia</taxon>
        <taxon>Eubacteriales</taxon>
        <taxon>Oscillospiraceae</taxon>
        <taxon>Ruthenibacterium</taxon>
    </lineage>
</organism>
<dbReference type="SUPFAM" id="SSF52540">
    <property type="entry name" value="P-loop containing nucleoside triphosphate hydrolases"/>
    <property type="match status" value="1"/>
</dbReference>
<sequence length="210" mass="24268">MGLILSIQGGMAVGKTTAIQWLAEHEPLVDCFFEDVQAPLQEVKRRALDKTNYCDYLEIQRIFITHEIQRWKMMRQCPCAVVDLGAGEIEFYTLHYPRSIGKDWPIASALAPELALLRQCKAQRTLFLQASPNVLRARKEADASRERGFFPHSTNILLPMKQQWFHAQPNTDFINTNNLSKEQLCKQVHDWVKQMLMELDNLSLNIKPFP</sequence>
<evidence type="ECO:0000313" key="1">
    <source>
        <dbReference type="EMBL" id="HJB39528.1"/>
    </source>
</evidence>
<protein>
    <recommendedName>
        <fullName evidence="3">NadR/Ttd14 AAA domain-containing protein</fullName>
    </recommendedName>
</protein>
<accession>A0A9D2S0E2</accession>
<evidence type="ECO:0008006" key="3">
    <source>
        <dbReference type="Google" id="ProtNLM"/>
    </source>
</evidence>
<dbReference type="Proteomes" id="UP000824209">
    <property type="component" value="Unassembled WGS sequence"/>
</dbReference>
<evidence type="ECO:0000313" key="2">
    <source>
        <dbReference type="Proteomes" id="UP000824209"/>
    </source>
</evidence>
<dbReference type="EMBL" id="DWYA01000038">
    <property type="protein sequence ID" value="HJB39528.1"/>
    <property type="molecule type" value="Genomic_DNA"/>
</dbReference>
<dbReference type="Gene3D" id="3.40.50.300">
    <property type="entry name" value="P-loop containing nucleotide triphosphate hydrolases"/>
    <property type="match status" value="1"/>
</dbReference>
<comment type="caution">
    <text evidence="1">The sequence shown here is derived from an EMBL/GenBank/DDBJ whole genome shotgun (WGS) entry which is preliminary data.</text>
</comment>
<reference evidence="1" key="1">
    <citation type="journal article" date="2021" name="PeerJ">
        <title>Extensive microbial diversity within the chicken gut microbiome revealed by metagenomics and culture.</title>
        <authorList>
            <person name="Gilroy R."/>
            <person name="Ravi A."/>
            <person name="Getino M."/>
            <person name="Pursley I."/>
            <person name="Horton D.L."/>
            <person name="Alikhan N.F."/>
            <person name="Baker D."/>
            <person name="Gharbi K."/>
            <person name="Hall N."/>
            <person name="Watson M."/>
            <person name="Adriaenssens E.M."/>
            <person name="Foster-Nyarko E."/>
            <person name="Jarju S."/>
            <person name="Secka A."/>
            <person name="Antonio M."/>
            <person name="Oren A."/>
            <person name="Chaudhuri R.R."/>
            <person name="La Ragione R."/>
            <person name="Hildebrand F."/>
            <person name="Pallen M.J."/>
        </authorList>
    </citation>
    <scope>NUCLEOTIDE SEQUENCE</scope>
    <source>
        <strain evidence="1">ChiBcec8-14828</strain>
    </source>
</reference>
<proteinExistence type="predicted"/>